<evidence type="ECO:0000313" key="2">
    <source>
        <dbReference type="Proteomes" id="UP000479114"/>
    </source>
</evidence>
<reference evidence="1 2" key="1">
    <citation type="submission" date="2020-02" db="EMBL/GenBank/DDBJ databases">
        <title>Paenibacillus sp. nov., isolated from rhizosphere soil of tomato.</title>
        <authorList>
            <person name="Weon H.-Y."/>
            <person name="Lee S.A."/>
        </authorList>
    </citation>
    <scope>NUCLEOTIDE SEQUENCE [LARGE SCALE GENOMIC DNA]</scope>
    <source>
        <strain evidence="1 2">14171R-81</strain>
        <plasmid evidence="1 2">unnamed2</plasmid>
    </source>
</reference>
<dbReference type="EMBL" id="CP048288">
    <property type="protein sequence ID" value="QHW35645.1"/>
    <property type="molecule type" value="Genomic_DNA"/>
</dbReference>
<geneLocation type="plasmid" evidence="1 2">
    <name>unnamed2</name>
</geneLocation>
<keyword evidence="2" id="KW-1185">Reference proteome</keyword>
<evidence type="ECO:0000313" key="1">
    <source>
        <dbReference type="EMBL" id="QHW35645.1"/>
    </source>
</evidence>
<protein>
    <submittedName>
        <fullName evidence="1">Uncharacterized protein</fullName>
    </submittedName>
</protein>
<dbReference type="RefSeq" id="WP_162645778.1">
    <property type="nucleotide sequence ID" value="NZ_CP048288.1"/>
</dbReference>
<dbReference type="AlphaFoldDB" id="A0A6C0PBB4"/>
<gene>
    <name evidence="1" type="ORF">GZH47_32625</name>
</gene>
<dbReference type="Proteomes" id="UP000479114">
    <property type="component" value="Plasmid unnamed2"/>
</dbReference>
<sequence>MRYLIVEADSLASGEAATITEIQVIDNLGQVVSYTPKELFGAGDNMYWTDASVWGPNHLNDGNLTYTNNTSGSTSSTIMLYKAAANGWARFALDLKKDVAVKEINVWAGSPEGRIPVAIRIYGASAYTVASNLNARSNSGLTLLGTLPFTSSNRTVQKYTISVEPNPFLLLQSGASLYSLVGDVWTVVGQAPATENLFKTYGLPSLDAVTVDQWANIPANSKALLYTTTGNSFSATITTHNLYDSSSKMYHGTGILETEAEELPAGRTVLMVNAEHELCTFKYSLNDGVSWTPLNIGVMIDITGSQGNDLKIQITLPSDTAKLKAISYAWA</sequence>
<accession>A0A6C0PBB4</accession>
<organism evidence="1 2">
    <name type="scientific">Paenibacillus rhizovicinus</name>
    <dbReference type="NCBI Taxonomy" id="2704463"/>
    <lineage>
        <taxon>Bacteria</taxon>
        <taxon>Bacillati</taxon>
        <taxon>Bacillota</taxon>
        <taxon>Bacilli</taxon>
        <taxon>Bacillales</taxon>
        <taxon>Paenibacillaceae</taxon>
        <taxon>Paenibacillus</taxon>
    </lineage>
</organism>
<name>A0A6C0PBB4_9BACL</name>
<proteinExistence type="predicted"/>
<keyword evidence="1" id="KW-0614">Plasmid</keyword>
<dbReference type="KEGG" id="prz:GZH47_32625"/>